<dbReference type="Gene3D" id="3.60.10.10">
    <property type="entry name" value="Endonuclease/exonuclease/phosphatase"/>
    <property type="match status" value="1"/>
</dbReference>
<dbReference type="Proteomes" id="UP000660047">
    <property type="component" value="Unassembled WGS sequence"/>
</dbReference>
<accession>A0AAI9K712</accession>
<dbReference type="GO" id="GO:0004519">
    <property type="term" value="F:endonuclease activity"/>
    <property type="evidence" value="ECO:0007669"/>
    <property type="project" value="UniProtKB-KW"/>
</dbReference>
<evidence type="ECO:0000256" key="9">
    <source>
        <dbReference type="SAM" id="Phobius"/>
    </source>
</evidence>
<feature type="transmembrane region" description="Helical" evidence="9">
    <location>
        <begin position="7"/>
        <end position="31"/>
    </location>
</feature>
<dbReference type="SUPFAM" id="SSF56219">
    <property type="entry name" value="DNase I-like"/>
    <property type="match status" value="1"/>
</dbReference>
<dbReference type="InterPro" id="IPR036691">
    <property type="entry name" value="Endo/exonu/phosph_ase_sf"/>
</dbReference>
<keyword evidence="8" id="KW-0234">DNA repair</keyword>
<dbReference type="Pfam" id="PF03372">
    <property type="entry name" value="Exo_endo_phos"/>
    <property type="match status" value="1"/>
</dbReference>
<dbReference type="AlphaFoldDB" id="A0AAI9K712"/>
<organism evidence="11 12">
    <name type="scientific">Coprococcus eutactus</name>
    <dbReference type="NCBI Taxonomy" id="33043"/>
    <lineage>
        <taxon>Bacteria</taxon>
        <taxon>Bacillati</taxon>
        <taxon>Bacillota</taxon>
        <taxon>Clostridia</taxon>
        <taxon>Lachnospirales</taxon>
        <taxon>Lachnospiraceae</taxon>
        <taxon>Coprococcus</taxon>
    </lineage>
</organism>
<keyword evidence="9" id="KW-0812">Transmembrane</keyword>
<evidence type="ECO:0000256" key="8">
    <source>
        <dbReference type="ARBA" id="ARBA00023204"/>
    </source>
</evidence>
<keyword evidence="11" id="KW-0255">Endonuclease</keyword>
<dbReference type="GO" id="GO:0006281">
    <property type="term" value="P:DNA repair"/>
    <property type="evidence" value="ECO:0007669"/>
    <property type="project" value="UniProtKB-KW"/>
</dbReference>
<reference evidence="11" key="1">
    <citation type="submission" date="2020-06" db="EMBL/GenBank/DDBJ databases">
        <title>Characterization of fructooligosaccharide metabolism and fructooligosaccharide-degrading enzymes in human commensal butyrate producers.</title>
        <authorList>
            <person name="Tanno H."/>
            <person name="Fujii T."/>
            <person name="Hirano K."/>
            <person name="Maeno S."/>
            <person name="Tonozuka T."/>
            <person name="Sakamoto M."/>
            <person name="Ohkuma M."/>
            <person name="Tochio T."/>
            <person name="Endo A."/>
        </authorList>
    </citation>
    <scope>NUCLEOTIDE SEQUENCE</scope>
    <source>
        <strain evidence="11">JCM 31265</strain>
    </source>
</reference>
<keyword evidence="5" id="KW-0227">DNA damage</keyword>
<evidence type="ECO:0000313" key="11">
    <source>
        <dbReference type="EMBL" id="GFO94751.1"/>
    </source>
</evidence>
<keyword evidence="3" id="KW-0540">Nuclease</keyword>
<keyword evidence="4" id="KW-0479">Metal-binding</keyword>
<dbReference type="GO" id="GO:0046872">
    <property type="term" value="F:metal ion binding"/>
    <property type="evidence" value="ECO:0007669"/>
    <property type="project" value="UniProtKB-KW"/>
</dbReference>
<dbReference type="InterPro" id="IPR051547">
    <property type="entry name" value="TDP2-like"/>
</dbReference>
<evidence type="ECO:0000256" key="1">
    <source>
        <dbReference type="ARBA" id="ARBA00001936"/>
    </source>
</evidence>
<evidence type="ECO:0000313" key="12">
    <source>
        <dbReference type="Proteomes" id="UP000660047"/>
    </source>
</evidence>
<dbReference type="PANTHER" id="PTHR15822">
    <property type="entry name" value="TRAF AND TNF RECEPTOR-ASSOCIATED PROTEIN"/>
    <property type="match status" value="1"/>
</dbReference>
<gene>
    <name evidence="11" type="ORF">COEU31_17970</name>
</gene>
<evidence type="ECO:0000256" key="7">
    <source>
        <dbReference type="ARBA" id="ARBA00022842"/>
    </source>
</evidence>
<evidence type="ECO:0000256" key="6">
    <source>
        <dbReference type="ARBA" id="ARBA00022801"/>
    </source>
</evidence>
<dbReference type="RefSeq" id="WP_055223546.1">
    <property type="nucleotide sequence ID" value="NZ_BLYL01000010.1"/>
</dbReference>
<comment type="caution">
    <text evidence="11">The sequence shown here is derived from an EMBL/GenBank/DDBJ whole genome shotgun (WGS) entry which is preliminary data.</text>
</comment>
<dbReference type="InterPro" id="IPR005135">
    <property type="entry name" value="Endo/exonuclease/phosphatase"/>
</dbReference>
<comment type="cofactor">
    <cofactor evidence="1">
        <name>Mn(2+)</name>
        <dbReference type="ChEBI" id="CHEBI:29035"/>
    </cofactor>
</comment>
<keyword evidence="9" id="KW-1133">Transmembrane helix</keyword>
<evidence type="ECO:0000259" key="10">
    <source>
        <dbReference type="Pfam" id="PF03372"/>
    </source>
</evidence>
<protein>
    <submittedName>
        <fullName evidence="11">Endonuclease subunit UvrC</fullName>
    </submittedName>
</protein>
<feature type="domain" description="Endonuclease/exonuclease/phosphatase" evidence="10">
    <location>
        <begin position="71"/>
        <end position="295"/>
    </location>
</feature>
<comment type="cofactor">
    <cofactor evidence="2">
        <name>Mg(2+)</name>
        <dbReference type="ChEBI" id="CHEBI:18420"/>
    </cofactor>
</comment>
<sequence>MIIAKKILKITCIVLGVILVAAIIFVGVLTITEYKPDDSESLEVTSGSTFGKNATGSAKLSPSVGDSISIVTWNLGYGSLGANADFFMDGGDSVYTSTAKQVNDNMEAITSELNSLAADIFLLQEVDERSSRSHKINEADILREKLPSYTSSYAYNYKTLMVPYPLPPIGRVTSGIMTLSSFEVSDAERIQLPCPFSYPIRLCNLKRCLIVSRIPIAGSEHELVIVNLHLEAYDSGEGKAAQTRMLADILQNEAAAGNYVIAGGDFNQTFSNVDLSAYPQQSADLWAPGSIDVSEFGDSFTCITDSSAPTCRSLDKPYEGHDHESFQYYVIDGFIVSSNLQINSTETINLDFKNSDHNPIRLDVALK</sequence>
<keyword evidence="9" id="KW-0472">Membrane</keyword>
<name>A0AAI9K712_9FIRM</name>
<dbReference type="GO" id="GO:0016787">
    <property type="term" value="F:hydrolase activity"/>
    <property type="evidence" value="ECO:0007669"/>
    <property type="project" value="UniProtKB-KW"/>
</dbReference>
<evidence type="ECO:0000256" key="3">
    <source>
        <dbReference type="ARBA" id="ARBA00022722"/>
    </source>
</evidence>
<proteinExistence type="predicted"/>
<dbReference type="EMBL" id="BLYL01000010">
    <property type="protein sequence ID" value="GFO94751.1"/>
    <property type="molecule type" value="Genomic_DNA"/>
</dbReference>
<evidence type="ECO:0000256" key="2">
    <source>
        <dbReference type="ARBA" id="ARBA00001946"/>
    </source>
</evidence>
<evidence type="ECO:0000256" key="5">
    <source>
        <dbReference type="ARBA" id="ARBA00022763"/>
    </source>
</evidence>
<evidence type="ECO:0000256" key="4">
    <source>
        <dbReference type="ARBA" id="ARBA00022723"/>
    </source>
</evidence>
<keyword evidence="7" id="KW-0460">Magnesium</keyword>
<dbReference type="PANTHER" id="PTHR15822:SF4">
    <property type="entry name" value="TYROSYL-DNA PHOSPHODIESTERASE 2"/>
    <property type="match status" value="1"/>
</dbReference>
<keyword evidence="6" id="KW-0378">Hydrolase</keyword>